<organism evidence="5 6">
    <name type="scientific">Pelosinus fermentans B4</name>
    <dbReference type="NCBI Taxonomy" id="1149862"/>
    <lineage>
        <taxon>Bacteria</taxon>
        <taxon>Bacillati</taxon>
        <taxon>Bacillota</taxon>
        <taxon>Negativicutes</taxon>
        <taxon>Selenomonadales</taxon>
        <taxon>Sporomusaceae</taxon>
        <taxon>Pelosinus</taxon>
    </lineage>
</organism>
<accession>I8RGS8</accession>
<dbReference type="InterPro" id="IPR050555">
    <property type="entry name" value="Bact_Solute-Bind_Prot2"/>
</dbReference>
<proteinExistence type="predicted"/>
<dbReference type="AlphaFoldDB" id="I8RGS8"/>
<feature type="chain" id="PRO_5038498136" evidence="3">
    <location>
        <begin position="22"/>
        <end position="370"/>
    </location>
</feature>
<dbReference type="Gene3D" id="3.40.50.2300">
    <property type="match status" value="2"/>
</dbReference>
<dbReference type="OrthoDB" id="9769193at2"/>
<keyword evidence="6" id="KW-1185">Reference proteome</keyword>
<feature type="signal peptide" evidence="3">
    <location>
        <begin position="1"/>
        <end position="21"/>
    </location>
</feature>
<protein>
    <submittedName>
        <fullName evidence="5">D-xylose ABC transporter periplasmic substrate-binding protein</fullName>
    </submittedName>
</protein>
<feature type="domain" description="Periplasmic binding protein" evidence="4">
    <location>
        <begin position="47"/>
        <end position="305"/>
    </location>
</feature>
<evidence type="ECO:0000256" key="2">
    <source>
        <dbReference type="ARBA" id="ARBA00022729"/>
    </source>
</evidence>
<dbReference type="InterPro" id="IPR028082">
    <property type="entry name" value="Peripla_BP_I"/>
</dbReference>
<dbReference type="EMBL" id="AKVJ01000022">
    <property type="protein sequence ID" value="EIW18848.1"/>
    <property type="molecule type" value="Genomic_DNA"/>
</dbReference>
<evidence type="ECO:0000256" key="3">
    <source>
        <dbReference type="SAM" id="SignalP"/>
    </source>
</evidence>
<dbReference type="CDD" id="cd19992">
    <property type="entry name" value="PBP1_ABC_xylose_binding-like"/>
    <property type="match status" value="1"/>
</dbReference>
<evidence type="ECO:0000259" key="4">
    <source>
        <dbReference type="Pfam" id="PF13407"/>
    </source>
</evidence>
<reference evidence="5 6" key="1">
    <citation type="journal article" date="2012" name="J. Bacteriol.">
        <title>Draft Genome Sequences for Two Metal-Reducing Pelosinus fermentans Strains Isolated from a Cr(VI)-Contaminated Site and for Type Strain R7.</title>
        <authorList>
            <person name="Brown S.D."/>
            <person name="Podar M."/>
            <person name="Klingeman D.M."/>
            <person name="Johnson C.M."/>
            <person name="Yang Z.K."/>
            <person name="Utturkar S.M."/>
            <person name="Land M.L."/>
            <person name="Mosher J.J."/>
            <person name="Hurt R.A.Jr."/>
            <person name="Phelps T.J."/>
            <person name="Palumbo A.V."/>
            <person name="Arkin A.P."/>
            <person name="Hazen T.C."/>
            <person name="Elias D.A."/>
        </authorList>
    </citation>
    <scope>NUCLEOTIDE SEQUENCE [LARGE SCALE GENOMIC DNA]</scope>
    <source>
        <strain evidence="5 6">B4</strain>
    </source>
</reference>
<dbReference type="Proteomes" id="UP000004324">
    <property type="component" value="Unassembled WGS sequence"/>
</dbReference>
<dbReference type="GO" id="GO:0030246">
    <property type="term" value="F:carbohydrate binding"/>
    <property type="evidence" value="ECO:0007669"/>
    <property type="project" value="TreeGrafter"/>
</dbReference>
<evidence type="ECO:0000256" key="1">
    <source>
        <dbReference type="ARBA" id="ARBA00004196"/>
    </source>
</evidence>
<gene>
    <name evidence="5" type="ORF">FB4_0373</name>
</gene>
<dbReference type="PANTHER" id="PTHR30036">
    <property type="entry name" value="D-XYLOSE-BINDING PERIPLASMIC PROTEIN"/>
    <property type="match status" value="1"/>
</dbReference>
<keyword evidence="2 3" id="KW-0732">Signal</keyword>
<evidence type="ECO:0000313" key="6">
    <source>
        <dbReference type="Proteomes" id="UP000004324"/>
    </source>
</evidence>
<sequence length="370" mass="40159" precursor="true">MKIMKKISALLLVLVMVFVAAGCSKDTGSSTNSSGSKVAKDIKDIKIGVSVGTLKQERWQREIDMFKTYAKDKGFQVLVQSAEDDAQKQVSQCENLINQGIDVLVIQSINADAAAPIVNAAHEAKIPVVSYDRFIMNADLDYYITFDSVKVGEVEAKFVVEKAPKGNYIWLKGGPEDNNAHLVAQGQRNVLQPYIDKGDIKIILEQWCKGWDPNEALKHVENGLTAAQNNVQGIIASNDGTAGGAIQAMAAQGLAGKVPIAGQDADLAACQRIVEGIQTGTVYKPIAKLNQVAMDVAVALATGKDAKTAVDSKLGQWTKLNNKTKDVDSFSVDVIAIDKNNIDEILIKQDKFQKVEEVYKNVPKDKWPSI</sequence>
<dbReference type="GO" id="GO:0030288">
    <property type="term" value="C:outer membrane-bounded periplasmic space"/>
    <property type="evidence" value="ECO:0007669"/>
    <property type="project" value="TreeGrafter"/>
</dbReference>
<dbReference type="PANTHER" id="PTHR30036:SF1">
    <property type="entry name" value="D-XYLOSE-BINDING PERIPLASMIC PROTEIN"/>
    <property type="match status" value="1"/>
</dbReference>
<name>I8RGS8_9FIRM</name>
<dbReference type="PATRIC" id="fig|1149862.3.peg.1796"/>
<dbReference type="PROSITE" id="PS51257">
    <property type="entry name" value="PROKAR_LIPOPROTEIN"/>
    <property type="match status" value="1"/>
</dbReference>
<dbReference type="RefSeq" id="WP_007933253.1">
    <property type="nucleotide sequence ID" value="NZ_AKVJ01000022.1"/>
</dbReference>
<dbReference type="SUPFAM" id="SSF53822">
    <property type="entry name" value="Periplasmic binding protein-like I"/>
    <property type="match status" value="1"/>
</dbReference>
<dbReference type="InterPro" id="IPR025997">
    <property type="entry name" value="SBP_2_dom"/>
</dbReference>
<dbReference type="Pfam" id="PF13407">
    <property type="entry name" value="Peripla_BP_4"/>
    <property type="match status" value="1"/>
</dbReference>
<comment type="caution">
    <text evidence="5">The sequence shown here is derived from an EMBL/GenBank/DDBJ whole genome shotgun (WGS) entry which is preliminary data.</text>
</comment>
<comment type="subcellular location">
    <subcellularLocation>
        <location evidence="1">Cell envelope</location>
    </subcellularLocation>
</comment>
<evidence type="ECO:0000313" key="5">
    <source>
        <dbReference type="EMBL" id="EIW18848.1"/>
    </source>
</evidence>